<feature type="transmembrane region" description="Helical" evidence="12">
    <location>
        <begin position="53"/>
        <end position="79"/>
    </location>
</feature>
<dbReference type="EMBL" id="MQVR01000040">
    <property type="protein sequence ID" value="OKL53788.1"/>
    <property type="molecule type" value="Genomic_DNA"/>
</dbReference>
<evidence type="ECO:0000313" key="18">
    <source>
        <dbReference type="Proteomes" id="UP000185628"/>
    </source>
</evidence>
<dbReference type="Pfam" id="PF03459">
    <property type="entry name" value="TOBE"/>
    <property type="match status" value="1"/>
</dbReference>
<dbReference type="SMART" id="SM00382">
    <property type="entry name" value="AAA"/>
    <property type="match status" value="1"/>
</dbReference>
<dbReference type="Gene3D" id="2.40.50.100">
    <property type="match status" value="1"/>
</dbReference>
<gene>
    <name evidence="17" type="ORF">BSZ39_07645</name>
</gene>
<dbReference type="CDD" id="cd06261">
    <property type="entry name" value="TM_PBP2"/>
    <property type="match status" value="1"/>
</dbReference>
<keyword evidence="7" id="KW-0547">Nucleotide-binding</keyword>
<evidence type="ECO:0000256" key="2">
    <source>
        <dbReference type="ARBA" id="ARBA00007069"/>
    </source>
</evidence>
<evidence type="ECO:0000256" key="3">
    <source>
        <dbReference type="ARBA" id="ARBA00022448"/>
    </source>
</evidence>
<dbReference type="InterPro" id="IPR004606">
    <property type="entry name" value="Mop_domain"/>
</dbReference>
<dbReference type="PROSITE" id="PS51866">
    <property type="entry name" value="MOP"/>
    <property type="match status" value="1"/>
</dbReference>
<protein>
    <submittedName>
        <fullName evidence="17">Molybdenum ABC transporter permease subunit</fullName>
    </submittedName>
</protein>
<evidence type="ECO:0000256" key="6">
    <source>
        <dbReference type="ARBA" id="ARBA00022692"/>
    </source>
</evidence>
<comment type="subcellular location">
    <subcellularLocation>
        <location evidence="1 12">Cell membrane</location>
        <topology evidence="1 12">Multi-pass membrane protein</topology>
    </subcellularLocation>
</comment>
<organism evidence="17 18">
    <name type="scientific">Bowdeniella nasicola</name>
    <dbReference type="NCBI Taxonomy" id="208480"/>
    <lineage>
        <taxon>Bacteria</taxon>
        <taxon>Bacillati</taxon>
        <taxon>Actinomycetota</taxon>
        <taxon>Actinomycetes</taxon>
        <taxon>Actinomycetales</taxon>
        <taxon>Actinomycetaceae</taxon>
        <taxon>Bowdeniella</taxon>
    </lineage>
</organism>
<name>A0A1Q5Q1R3_9ACTO</name>
<dbReference type="InterPro" id="IPR011867">
    <property type="entry name" value="ModB_ABC"/>
</dbReference>
<evidence type="ECO:0000256" key="13">
    <source>
        <dbReference type="SAM" id="MobiDB-lite"/>
    </source>
</evidence>
<keyword evidence="9 12" id="KW-1133">Transmembrane helix</keyword>
<evidence type="ECO:0000256" key="4">
    <source>
        <dbReference type="ARBA" id="ARBA00022475"/>
    </source>
</evidence>
<evidence type="ECO:0000256" key="9">
    <source>
        <dbReference type="ARBA" id="ARBA00022989"/>
    </source>
</evidence>
<dbReference type="InterPro" id="IPR027417">
    <property type="entry name" value="P-loop_NTPase"/>
</dbReference>
<dbReference type="Pfam" id="PF00528">
    <property type="entry name" value="BPD_transp_1"/>
    <property type="match status" value="1"/>
</dbReference>
<evidence type="ECO:0000256" key="7">
    <source>
        <dbReference type="ARBA" id="ARBA00022741"/>
    </source>
</evidence>
<dbReference type="InterPro" id="IPR003593">
    <property type="entry name" value="AAA+_ATPase"/>
</dbReference>
<evidence type="ECO:0000259" key="16">
    <source>
        <dbReference type="PROSITE" id="PS51866"/>
    </source>
</evidence>
<keyword evidence="8" id="KW-0067">ATP-binding</keyword>
<comment type="similarity">
    <text evidence="2">Belongs to the binding-protein-dependent transport system permease family. CysTW subfamily.</text>
</comment>
<dbReference type="RefSeq" id="WP_073716768.1">
    <property type="nucleotide sequence ID" value="NZ_MQVR01000040.1"/>
</dbReference>
<dbReference type="PROSITE" id="PS00211">
    <property type="entry name" value="ABC_TRANSPORTER_1"/>
    <property type="match status" value="1"/>
</dbReference>
<feature type="transmembrane region" description="Helical" evidence="12">
    <location>
        <begin position="91"/>
        <end position="113"/>
    </location>
</feature>
<keyword evidence="18" id="KW-1185">Reference proteome</keyword>
<dbReference type="Gene3D" id="1.10.3720.10">
    <property type="entry name" value="MetI-like"/>
    <property type="match status" value="1"/>
</dbReference>
<keyword evidence="10 12" id="KW-0472">Membrane</keyword>
<dbReference type="GO" id="GO:0005886">
    <property type="term" value="C:plasma membrane"/>
    <property type="evidence" value="ECO:0007669"/>
    <property type="project" value="UniProtKB-SubCell"/>
</dbReference>
<feature type="domain" description="Mop" evidence="16">
    <location>
        <begin position="588"/>
        <end position="660"/>
    </location>
</feature>
<dbReference type="NCBIfam" id="TIGR01581">
    <property type="entry name" value="Mo_ABC_porter"/>
    <property type="match status" value="1"/>
</dbReference>
<evidence type="ECO:0000256" key="8">
    <source>
        <dbReference type="ARBA" id="ARBA00022840"/>
    </source>
</evidence>
<dbReference type="PROSITE" id="PS50893">
    <property type="entry name" value="ABC_TRANSPORTER_2"/>
    <property type="match status" value="1"/>
</dbReference>
<feature type="domain" description="ABC transporter" evidence="14">
    <location>
        <begin position="289"/>
        <end position="523"/>
    </location>
</feature>
<dbReference type="InterPro" id="IPR003439">
    <property type="entry name" value="ABC_transporter-like_ATP-bd"/>
</dbReference>
<feature type="region of interest" description="Disordered" evidence="13">
    <location>
        <begin position="263"/>
        <end position="292"/>
    </location>
</feature>
<evidence type="ECO:0000259" key="14">
    <source>
        <dbReference type="PROSITE" id="PS50893"/>
    </source>
</evidence>
<dbReference type="InterPro" id="IPR006469">
    <property type="entry name" value="NifC_ABC_porter"/>
</dbReference>
<dbReference type="InterPro" id="IPR035906">
    <property type="entry name" value="MetI-like_sf"/>
</dbReference>
<dbReference type="GO" id="GO:0016887">
    <property type="term" value="F:ATP hydrolysis activity"/>
    <property type="evidence" value="ECO:0007669"/>
    <property type="project" value="InterPro"/>
</dbReference>
<feature type="transmembrane region" description="Helical" evidence="12">
    <location>
        <begin position="12"/>
        <end position="33"/>
    </location>
</feature>
<reference evidence="18" key="1">
    <citation type="submission" date="2016-12" db="EMBL/GenBank/DDBJ databases">
        <authorList>
            <person name="Meng X."/>
        </authorList>
    </citation>
    <scope>NUCLEOTIDE SEQUENCE [LARGE SCALE GENOMIC DNA]</scope>
    <source>
        <strain evidence="18">DSM 19116</strain>
    </source>
</reference>
<dbReference type="InterPro" id="IPR017871">
    <property type="entry name" value="ABC_transporter-like_CS"/>
</dbReference>
<dbReference type="InterPro" id="IPR000515">
    <property type="entry name" value="MetI-like"/>
</dbReference>
<evidence type="ECO:0000256" key="11">
    <source>
        <dbReference type="PROSITE-ProRule" id="PRU01213"/>
    </source>
</evidence>
<dbReference type="GO" id="GO:0015098">
    <property type="term" value="F:molybdate ion transmembrane transporter activity"/>
    <property type="evidence" value="ECO:0007669"/>
    <property type="project" value="InterPro"/>
</dbReference>
<feature type="transmembrane region" description="Helical" evidence="12">
    <location>
        <begin position="236"/>
        <end position="257"/>
    </location>
</feature>
<dbReference type="SUPFAM" id="SSF161098">
    <property type="entry name" value="MetI-like"/>
    <property type="match status" value="1"/>
</dbReference>
<dbReference type="SUPFAM" id="SSF52540">
    <property type="entry name" value="P-loop containing nucleoside triphosphate hydrolases"/>
    <property type="match status" value="1"/>
</dbReference>
<dbReference type="Gene3D" id="3.40.50.300">
    <property type="entry name" value="P-loop containing nucleotide triphosphate hydrolases"/>
    <property type="match status" value="1"/>
</dbReference>
<dbReference type="NCBIfam" id="TIGR02141">
    <property type="entry name" value="modB_ABC"/>
    <property type="match status" value="1"/>
</dbReference>
<dbReference type="Pfam" id="PF00005">
    <property type="entry name" value="ABC_tran"/>
    <property type="match status" value="1"/>
</dbReference>
<dbReference type="GO" id="GO:0005524">
    <property type="term" value="F:ATP binding"/>
    <property type="evidence" value="ECO:0007669"/>
    <property type="project" value="UniProtKB-KW"/>
</dbReference>
<dbReference type="AlphaFoldDB" id="A0A1Q5Q1R3"/>
<dbReference type="InterPro" id="IPR005116">
    <property type="entry name" value="Transp-assoc_OB_typ1"/>
</dbReference>
<dbReference type="Proteomes" id="UP000185628">
    <property type="component" value="Unassembled WGS sequence"/>
</dbReference>
<keyword evidence="5 11" id="KW-0500">Molybdenum</keyword>
<sequence length="673" mass="70044">MPENLRRGTVPSWVYLLAVVGLAALVVPLLGLGTRVPWTRIPEIMGESDARSALWLSLKTCLASTAFAVVLGIPTSILLSGRWRGVKVARVLVLLPMALPPVVAGLALLQTFGRRGLIGSWLDSIGIQIGFTTTAVIMAQTFVSMPFLIVALQGALQVREQGHESIAATLGAKPTRILSRVTLPLVAPAIAQGTALALARSLGEFGATLTFAGSLTGVTRTMPLEIYLQRETDPDIALALAAVLIGVAICVVAVTAWQQGSAKRTPVADDADAEPATAESPDELPRSGTMGAPISAHIRVPERGVDVPLEVAAGDVVALLGRNGSGKSTCVQVMSGLLDGPGSTVKVGDRTLDSGSQHVPTRERGIALLAQRPLLLPHLSAEDNVAFGLRSRGIAADEARRRARAELAAVGCAHLTDRRPWQLSGGQAARVSLARALATDPDVIFLDEPMAALDVDAAADIRGLLARRFAATKPTVVLVTHNLLDVASLATHAIVLGDGEVIESGPAHEILTYPRTEFTAALAGMNMLIGRAHADPEDPHVLTIADAPYAITGVAASAEDAAELAAGPAIALFAPSAVSLYPAGQRPAGSPRNVLSTRVVSVEQAGRLARVAAEVLPARSGAKTWTISADVTLASVRTMGLEPGVELTATIKAVEVSLTTTAQRMDTHETARP</sequence>
<evidence type="ECO:0000256" key="12">
    <source>
        <dbReference type="RuleBase" id="RU363032"/>
    </source>
</evidence>
<evidence type="ECO:0000313" key="17">
    <source>
        <dbReference type="EMBL" id="OKL53788.1"/>
    </source>
</evidence>
<dbReference type="InterPro" id="IPR008995">
    <property type="entry name" value="Mo/tungstate-bd_C_term_dom"/>
</dbReference>
<evidence type="ECO:0000256" key="5">
    <source>
        <dbReference type="ARBA" id="ARBA00022505"/>
    </source>
</evidence>
<keyword evidence="6 12" id="KW-0812">Transmembrane</keyword>
<proteinExistence type="inferred from homology"/>
<comment type="caution">
    <text evidence="17">The sequence shown here is derived from an EMBL/GenBank/DDBJ whole genome shotgun (WGS) entry which is preliminary data.</text>
</comment>
<dbReference type="SUPFAM" id="SSF50331">
    <property type="entry name" value="MOP-like"/>
    <property type="match status" value="1"/>
</dbReference>
<keyword evidence="4" id="KW-1003">Cell membrane</keyword>
<evidence type="ECO:0000256" key="10">
    <source>
        <dbReference type="ARBA" id="ARBA00023136"/>
    </source>
</evidence>
<evidence type="ECO:0000259" key="15">
    <source>
        <dbReference type="PROSITE" id="PS50928"/>
    </source>
</evidence>
<dbReference type="PANTHER" id="PTHR30183:SF3">
    <property type="entry name" value="MOLYBDENUM TRANSPORT SYSTEM PERMEASE PROTEIN MODB"/>
    <property type="match status" value="1"/>
</dbReference>
<dbReference type="PROSITE" id="PS50928">
    <property type="entry name" value="ABC_TM1"/>
    <property type="match status" value="1"/>
</dbReference>
<feature type="transmembrane region" description="Helical" evidence="12">
    <location>
        <begin position="125"/>
        <end position="152"/>
    </location>
</feature>
<feature type="domain" description="ABC transmembrane type-1" evidence="15">
    <location>
        <begin position="54"/>
        <end position="255"/>
    </location>
</feature>
<dbReference type="PANTHER" id="PTHR30183">
    <property type="entry name" value="MOLYBDENUM TRANSPORT SYSTEM PERMEASE PROTEIN MODB"/>
    <property type="match status" value="1"/>
</dbReference>
<evidence type="ECO:0000256" key="1">
    <source>
        <dbReference type="ARBA" id="ARBA00004651"/>
    </source>
</evidence>
<accession>A0A1Q5Q1R3</accession>
<keyword evidence="3 12" id="KW-0813">Transport</keyword>